<comment type="caution">
    <text evidence="1">The sequence shown here is derived from an EMBL/GenBank/DDBJ whole genome shotgun (WGS) entry which is preliminary data.</text>
</comment>
<reference evidence="1 3" key="1">
    <citation type="submission" date="2014-04" db="EMBL/GenBank/DDBJ databases">
        <authorList>
            <person name="Bishop-Lilly K.A."/>
            <person name="Broomall S.M."/>
            <person name="Chain P.S."/>
            <person name="Chertkov O."/>
            <person name="Coyne S.R."/>
            <person name="Daligault H.E."/>
            <person name="Davenport K.W."/>
            <person name="Erkkila T."/>
            <person name="Frey K.G."/>
            <person name="Gibbons H.S."/>
            <person name="Gu W."/>
            <person name="Jaissle J."/>
            <person name="Johnson S.L."/>
            <person name="Koroleva G.I."/>
            <person name="Ladner J.T."/>
            <person name="Lo C.-C."/>
            <person name="Minogue T.D."/>
            <person name="Munk C."/>
            <person name="Palacios G.F."/>
            <person name="Redden C.L."/>
            <person name="Rosenzweig C.N."/>
            <person name="Scholz M.B."/>
            <person name="Teshima H."/>
            <person name="Xu Y."/>
        </authorList>
    </citation>
    <scope>NUCLEOTIDE SEQUENCE [LARGE SCALE GENOMIC DNA]</scope>
    <source>
        <strain evidence="1 3">BHP</strain>
    </source>
</reference>
<sequence length="75" mass="8951">MINFSLNYDYKHKEKKDEKSFVSIRDRGENALLEVKKSGDTVEIVTYWRSDKTTKFSLPLELFEKLYKDITQNNN</sequence>
<keyword evidence="4" id="KW-1185">Reference proteome</keyword>
<dbReference type="Proteomes" id="UP000264294">
    <property type="component" value="Unassembled WGS sequence"/>
</dbReference>
<dbReference type="Proteomes" id="UP000029389">
    <property type="component" value="Unassembled WGS sequence"/>
</dbReference>
<gene>
    <name evidence="2" type="ORF">D0U04_00400</name>
    <name evidence="1" type="ORF">DJ93_861</name>
</gene>
<accession>A0A090Z2D0</accession>
<organism evidence="1 3">
    <name type="scientific">Bacillus clarus</name>
    <dbReference type="NCBI Taxonomy" id="2338372"/>
    <lineage>
        <taxon>Bacteria</taxon>
        <taxon>Bacillati</taxon>
        <taxon>Bacillota</taxon>
        <taxon>Bacilli</taxon>
        <taxon>Bacillales</taxon>
        <taxon>Bacillaceae</taxon>
        <taxon>Bacillus</taxon>
        <taxon>Bacillus cereus group</taxon>
    </lineage>
</organism>
<evidence type="ECO:0000313" key="4">
    <source>
        <dbReference type="Proteomes" id="UP000264294"/>
    </source>
</evidence>
<evidence type="ECO:0000313" key="3">
    <source>
        <dbReference type="Proteomes" id="UP000029389"/>
    </source>
</evidence>
<dbReference type="RefSeq" id="WP_042979456.1">
    <property type="nucleotide sequence ID" value="NZ_JMQC01000008.1"/>
</dbReference>
<name>A0A090Z2D0_9BACI</name>
<proteinExistence type="predicted"/>
<reference evidence="2 4" key="2">
    <citation type="submission" date="2018-08" db="EMBL/GenBank/DDBJ databases">
        <title>Bacillus clarus sp. nov. strain PS00077A.</title>
        <authorList>
            <person name="Mendez Acevedo M."/>
            <person name="Carroll L."/>
            <person name="Mukherjee M."/>
            <person name="Wiedmann M."/>
            <person name="Kovac J."/>
        </authorList>
    </citation>
    <scope>NUCLEOTIDE SEQUENCE [LARGE SCALE GENOMIC DNA]</scope>
    <source>
        <strain evidence="2 4">PS00077A</strain>
    </source>
</reference>
<dbReference type="PATRIC" id="fig|1405.8.peg.1034"/>
<evidence type="ECO:0000313" key="2">
    <source>
        <dbReference type="EMBL" id="RFT68678.1"/>
    </source>
</evidence>
<evidence type="ECO:0000313" key="1">
    <source>
        <dbReference type="EMBL" id="KFN04330.1"/>
    </source>
</evidence>
<protein>
    <submittedName>
        <fullName evidence="1">Uncharacterized protein</fullName>
    </submittedName>
</protein>
<dbReference type="AlphaFoldDB" id="A0A090Z2D0"/>
<dbReference type="EMBL" id="JMQC01000008">
    <property type="protein sequence ID" value="KFN04330.1"/>
    <property type="molecule type" value="Genomic_DNA"/>
</dbReference>
<dbReference type="EMBL" id="QVOD01000001">
    <property type="protein sequence ID" value="RFT68678.1"/>
    <property type="molecule type" value="Genomic_DNA"/>
</dbReference>